<keyword evidence="3" id="KW-0805">Transcription regulation</keyword>
<dbReference type="InterPro" id="IPR036388">
    <property type="entry name" value="WH-like_DNA-bd_sf"/>
</dbReference>
<dbReference type="InterPro" id="IPR029016">
    <property type="entry name" value="GAF-like_dom_sf"/>
</dbReference>
<evidence type="ECO:0000313" key="6">
    <source>
        <dbReference type="EMBL" id="SED12631.1"/>
    </source>
</evidence>
<reference evidence="7" key="1">
    <citation type="submission" date="2016-10" db="EMBL/GenBank/DDBJ databases">
        <authorList>
            <person name="Varghese N."/>
        </authorList>
    </citation>
    <scope>NUCLEOTIDE SEQUENCE [LARGE SCALE GENOMIC DNA]</scope>
    <source>
        <strain evidence="7">DSM 44719</strain>
    </source>
</reference>
<dbReference type="Pfam" id="PF03861">
    <property type="entry name" value="ANTAR"/>
    <property type="match status" value="1"/>
</dbReference>
<dbReference type="RefSeq" id="WP_073363949.1">
    <property type="nucleotide sequence ID" value="NZ_FNTL01000004.1"/>
</dbReference>
<dbReference type="GO" id="GO:0016301">
    <property type="term" value="F:kinase activity"/>
    <property type="evidence" value="ECO:0007669"/>
    <property type="project" value="UniProtKB-KW"/>
</dbReference>
<evidence type="ECO:0000256" key="3">
    <source>
        <dbReference type="ARBA" id="ARBA00023015"/>
    </source>
</evidence>
<evidence type="ECO:0000259" key="5">
    <source>
        <dbReference type="PROSITE" id="PS50921"/>
    </source>
</evidence>
<organism evidence="6 7">
    <name type="scientific">Rhodococcus jostii</name>
    <dbReference type="NCBI Taxonomy" id="132919"/>
    <lineage>
        <taxon>Bacteria</taxon>
        <taxon>Bacillati</taxon>
        <taxon>Actinomycetota</taxon>
        <taxon>Actinomycetes</taxon>
        <taxon>Mycobacteriales</taxon>
        <taxon>Nocardiaceae</taxon>
        <taxon>Rhodococcus</taxon>
    </lineage>
</organism>
<dbReference type="Proteomes" id="UP000183407">
    <property type="component" value="Unassembled WGS sequence"/>
</dbReference>
<dbReference type="SUPFAM" id="SSF52172">
    <property type="entry name" value="CheY-like"/>
    <property type="match status" value="1"/>
</dbReference>
<keyword evidence="2" id="KW-0418">Kinase</keyword>
<dbReference type="PIRSF" id="PIRSF036625">
    <property type="entry name" value="GAF_ANTAR"/>
    <property type="match status" value="1"/>
</dbReference>
<protein>
    <submittedName>
        <fullName evidence="6">GAF domain-containing protein</fullName>
    </submittedName>
</protein>
<evidence type="ECO:0000256" key="2">
    <source>
        <dbReference type="ARBA" id="ARBA00022777"/>
    </source>
</evidence>
<dbReference type="InterPro" id="IPR003018">
    <property type="entry name" value="GAF"/>
</dbReference>
<keyword evidence="1" id="KW-0808">Transferase</keyword>
<dbReference type="OrthoDB" id="4929862at2"/>
<gene>
    <name evidence="6" type="ORF">SAMN04490220_3573</name>
</gene>
<keyword evidence="4" id="KW-0804">Transcription</keyword>
<dbReference type="InterPro" id="IPR012074">
    <property type="entry name" value="GAF_ANTAR"/>
</dbReference>
<sequence length="255" mass="27381">MPDEIHLHTLTSDVDTANADAVTASLESVLELLETEDEANVVLHTLCLQIVQAFPGAAMAGVTVLRPAGPVTAAATSDEVARLQELQHRFGEGPSLDAARSADTVRADRAGAHERWPAYAASSEQAGVHSYLSVPLLPRSEQPGALTLYGVLPHAFHRMDESVLELYVEAAAVAVRNARRHGEARNLIEQLRIAVRTRAVIDQAKGIVMALRGLDAETAFDVLVARSQRENVKLRVVAERVVATVSGRAPVRNGL</sequence>
<dbReference type="InterPro" id="IPR011006">
    <property type="entry name" value="CheY-like_superfamily"/>
</dbReference>
<dbReference type="Pfam" id="PF13185">
    <property type="entry name" value="GAF_2"/>
    <property type="match status" value="1"/>
</dbReference>
<dbReference type="EMBL" id="FNTL01000004">
    <property type="protein sequence ID" value="SED12631.1"/>
    <property type="molecule type" value="Genomic_DNA"/>
</dbReference>
<dbReference type="SMART" id="SM01012">
    <property type="entry name" value="ANTAR"/>
    <property type="match status" value="1"/>
</dbReference>
<evidence type="ECO:0000256" key="4">
    <source>
        <dbReference type="ARBA" id="ARBA00023163"/>
    </source>
</evidence>
<feature type="domain" description="ANTAR" evidence="5">
    <location>
        <begin position="181"/>
        <end position="242"/>
    </location>
</feature>
<proteinExistence type="predicted"/>
<dbReference type="PROSITE" id="PS50921">
    <property type="entry name" value="ANTAR"/>
    <property type="match status" value="1"/>
</dbReference>
<dbReference type="GO" id="GO:0003723">
    <property type="term" value="F:RNA binding"/>
    <property type="evidence" value="ECO:0007669"/>
    <property type="project" value="InterPro"/>
</dbReference>
<dbReference type="Gene3D" id="3.30.450.40">
    <property type="match status" value="1"/>
</dbReference>
<dbReference type="SUPFAM" id="SSF55781">
    <property type="entry name" value="GAF domain-like"/>
    <property type="match status" value="1"/>
</dbReference>
<evidence type="ECO:0000256" key="1">
    <source>
        <dbReference type="ARBA" id="ARBA00022679"/>
    </source>
</evidence>
<dbReference type="AlphaFoldDB" id="A0A1H4Y656"/>
<dbReference type="Gene3D" id="1.10.10.10">
    <property type="entry name" value="Winged helix-like DNA-binding domain superfamily/Winged helix DNA-binding domain"/>
    <property type="match status" value="1"/>
</dbReference>
<evidence type="ECO:0000313" key="7">
    <source>
        <dbReference type="Proteomes" id="UP000183407"/>
    </source>
</evidence>
<accession>A0A1H4Y656</accession>
<dbReference type="InterPro" id="IPR005561">
    <property type="entry name" value="ANTAR"/>
</dbReference>
<name>A0A1H4Y656_RHOJO</name>